<proteinExistence type="predicted"/>
<dbReference type="RefSeq" id="XP_028875258.1">
    <property type="nucleotide sequence ID" value="XM_029019851.1"/>
</dbReference>
<dbReference type="GO" id="GO:0046982">
    <property type="term" value="F:protein heterodimerization activity"/>
    <property type="evidence" value="ECO:0007669"/>
    <property type="project" value="InterPro"/>
</dbReference>
<dbReference type="OrthoDB" id="341703at2759"/>
<dbReference type="GeneID" id="39979630"/>
<dbReference type="Proteomes" id="UP000186176">
    <property type="component" value="Unassembled WGS sequence"/>
</dbReference>
<protein>
    <recommendedName>
        <fullName evidence="3">Transcription initiation factor TFIID subunit 12 domain-containing protein</fullName>
    </recommendedName>
</protein>
<evidence type="ECO:0000313" key="1">
    <source>
        <dbReference type="EMBL" id="OII74038.1"/>
    </source>
</evidence>
<dbReference type="Gene3D" id="1.10.20.10">
    <property type="entry name" value="Histone, subunit A"/>
    <property type="match status" value="1"/>
</dbReference>
<dbReference type="InterPro" id="IPR009072">
    <property type="entry name" value="Histone-fold"/>
</dbReference>
<dbReference type="VEuPathDB" id="CryptoDB:cubi_02840"/>
<reference evidence="1 2" key="1">
    <citation type="submission" date="2016-10" db="EMBL/GenBank/DDBJ databases">
        <title>Reductive evolution of mitochondrial metabolism and differential evolution of invasion-related proteins in Cryptosporidium.</title>
        <authorList>
            <person name="Liu S."/>
            <person name="Roellig D.M."/>
            <person name="Guo Y."/>
            <person name="Li N."/>
            <person name="Frace M.A."/>
            <person name="Tang K."/>
            <person name="Zhang L."/>
            <person name="Feng Y."/>
            <person name="Xiao L."/>
        </authorList>
    </citation>
    <scope>NUCLEOTIDE SEQUENCE [LARGE SCALE GENOMIC DNA]</scope>
    <source>
        <strain evidence="1">39726</strain>
    </source>
</reference>
<accession>A0A1J4MIN3</accession>
<sequence length="90" mass="9973">MNSESEIVHITSRVLKELSSNQSKTSSMPHPKMDGKVTQVIGMIVEECIDNSLRAGVQRMLTRESSEVKAADISNYVKSNYGISNKCINK</sequence>
<comment type="caution">
    <text evidence="1">The sequence shown here is derived from an EMBL/GenBank/DDBJ whole genome shotgun (WGS) entry which is preliminary data.</text>
</comment>
<evidence type="ECO:0000313" key="2">
    <source>
        <dbReference type="Proteomes" id="UP000186176"/>
    </source>
</evidence>
<evidence type="ECO:0008006" key="3">
    <source>
        <dbReference type="Google" id="ProtNLM"/>
    </source>
</evidence>
<keyword evidence="2" id="KW-1185">Reference proteome</keyword>
<dbReference type="AlphaFoldDB" id="A0A1J4MIN3"/>
<dbReference type="EMBL" id="LRBP01000013">
    <property type="protein sequence ID" value="OII74038.1"/>
    <property type="molecule type" value="Genomic_DNA"/>
</dbReference>
<gene>
    <name evidence="1" type="ORF">cubi_02840</name>
</gene>
<organism evidence="1 2">
    <name type="scientific">Cryptosporidium ubiquitum</name>
    <dbReference type="NCBI Taxonomy" id="857276"/>
    <lineage>
        <taxon>Eukaryota</taxon>
        <taxon>Sar</taxon>
        <taxon>Alveolata</taxon>
        <taxon>Apicomplexa</taxon>
        <taxon>Conoidasida</taxon>
        <taxon>Coccidia</taxon>
        <taxon>Eucoccidiorida</taxon>
        <taxon>Eimeriorina</taxon>
        <taxon>Cryptosporidiidae</taxon>
        <taxon>Cryptosporidium</taxon>
    </lineage>
</organism>
<name>A0A1J4MIN3_9CRYT</name>